<organism evidence="6 7">
    <name type="scientific">Chitinophaga oryziterrae</name>
    <dbReference type="NCBI Taxonomy" id="1031224"/>
    <lineage>
        <taxon>Bacteria</taxon>
        <taxon>Pseudomonadati</taxon>
        <taxon>Bacteroidota</taxon>
        <taxon>Chitinophagia</taxon>
        <taxon>Chitinophagales</taxon>
        <taxon>Chitinophagaceae</taxon>
        <taxon>Chitinophaga</taxon>
    </lineage>
</organism>
<accession>A0A6N8JA39</accession>
<dbReference type="InterPro" id="IPR013325">
    <property type="entry name" value="RNA_pol_sigma_r2"/>
</dbReference>
<dbReference type="OrthoDB" id="1056775at2"/>
<dbReference type="CDD" id="cd06171">
    <property type="entry name" value="Sigma70_r4"/>
    <property type="match status" value="1"/>
</dbReference>
<evidence type="ECO:0000256" key="1">
    <source>
        <dbReference type="ARBA" id="ARBA00010641"/>
    </source>
</evidence>
<comment type="caution">
    <text evidence="6">The sequence shown here is derived from an EMBL/GenBank/DDBJ whole genome shotgun (WGS) entry which is preliminary data.</text>
</comment>
<dbReference type="InterPro" id="IPR013249">
    <property type="entry name" value="RNA_pol_sigma70_r4_t2"/>
</dbReference>
<feature type="domain" description="RNA polymerase sigma factor 70 region 4 type 2" evidence="5">
    <location>
        <begin position="130"/>
        <end position="181"/>
    </location>
</feature>
<dbReference type="SUPFAM" id="SSF88659">
    <property type="entry name" value="Sigma3 and sigma4 domains of RNA polymerase sigma factors"/>
    <property type="match status" value="1"/>
</dbReference>
<protein>
    <submittedName>
        <fullName evidence="6">Sigma-70 family RNA polymerase sigma factor</fullName>
    </submittedName>
</protein>
<keyword evidence="2" id="KW-0805">Transcription regulation</keyword>
<comment type="similarity">
    <text evidence="1">Belongs to the sigma-70 factor family. ECF subfamily.</text>
</comment>
<dbReference type="PANTHER" id="PTHR43133:SF46">
    <property type="entry name" value="RNA POLYMERASE SIGMA-70 FACTOR ECF SUBFAMILY"/>
    <property type="match status" value="1"/>
</dbReference>
<dbReference type="InterPro" id="IPR036388">
    <property type="entry name" value="WH-like_DNA-bd_sf"/>
</dbReference>
<dbReference type="InterPro" id="IPR039425">
    <property type="entry name" value="RNA_pol_sigma-70-like"/>
</dbReference>
<dbReference type="Pfam" id="PF08281">
    <property type="entry name" value="Sigma70_r4_2"/>
    <property type="match status" value="1"/>
</dbReference>
<keyword evidence="7" id="KW-1185">Reference proteome</keyword>
<evidence type="ECO:0000256" key="2">
    <source>
        <dbReference type="ARBA" id="ARBA00023015"/>
    </source>
</evidence>
<keyword evidence="4" id="KW-0804">Transcription</keyword>
<dbReference type="InterPro" id="IPR014284">
    <property type="entry name" value="RNA_pol_sigma-70_dom"/>
</dbReference>
<evidence type="ECO:0000259" key="5">
    <source>
        <dbReference type="Pfam" id="PF08281"/>
    </source>
</evidence>
<dbReference type="GO" id="GO:0006352">
    <property type="term" value="P:DNA-templated transcription initiation"/>
    <property type="evidence" value="ECO:0007669"/>
    <property type="project" value="InterPro"/>
</dbReference>
<evidence type="ECO:0000313" key="7">
    <source>
        <dbReference type="Proteomes" id="UP000468388"/>
    </source>
</evidence>
<dbReference type="AlphaFoldDB" id="A0A6N8JA39"/>
<evidence type="ECO:0000256" key="4">
    <source>
        <dbReference type="ARBA" id="ARBA00023163"/>
    </source>
</evidence>
<dbReference type="GO" id="GO:0016987">
    <property type="term" value="F:sigma factor activity"/>
    <property type="evidence" value="ECO:0007669"/>
    <property type="project" value="UniProtKB-KW"/>
</dbReference>
<dbReference type="Gene3D" id="1.10.1740.10">
    <property type="match status" value="1"/>
</dbReference>
<dbReference type="PANTHER" id="PTHR43133">
    <property type="entry name" value="RNA POLYMERASE ECF-TYPE SIGMA FACTO"/>
    <property type="match status" value="1"/>
</dbReference>
<dbReference type="Gene3D" id="1.10.10.10">
    <property type="entry name" value="Winged helix-like DNA-binding domain superfamily/Winged helix DNA-binding domain"/>
    <property type="match status" value="1"/>
</dbReference>
<gene>
    <name evidence="6" type="ORF">GO495_16300</name>
</gene>
<dbReference type="SUPFAM" id="SSF88946">
    <property type="entry name" value="Sigma2 domain of RNA polymerase sigma factors"/>
    <property type="match status" value="1"/>
</dbReference>
<keyword evidence="3" id="KW-0731">Sigma factor</keyword>
<evidence type="ECO:0000313" key="6">
    <source>
        <dbReference type="EMBL" id="MVT42155.1"/>
    </source>
</evidence>
<sequence>MVPLKGYNLATVLDGCRRGIPTWQKALYEQYYGFANSICVRYASTDEDAREVLNDGFVKVFKGILSFVVYGDESTLPIVFMAWLKRIMINTSINHSKLMARRISWTVADNTLNSAASHMEDPMESMAYNDLVKLIQQLSPAYRSVFCLFAIDGFTHEEISRILGISLGTSKSNLLKARRNLRKMLEQQMHMVMAS</sequence>
<reference evidence="6 7" key="1">
    <citation type="submission" date="2019-12" db="EMBL/GenBank/DDBJ databases">
        <title>The draft genomic sequence of strain Chitinophaga oryziterrae JCM 16595.</title>
        <authorList>
            <person name="Zhang X."/>
        </authorList>
    </citation>
    <scope>NUCLEOTIDE SEQUENCE [LARGE SCALE GENOMIC DNA]</scope>
    <source>
        <strain evidence="6 7">JCM 16595</strain>
    </source>
</reference>
<dbReference type="NCBIfam" id="TIGR02937">
    <property type="entry name" value="sigma70-ECF"/>
    <property type="match status" value="1"/>
</dbReference>
<dbReference type="InterPro" id="IPR013324">
    <property type="entry name" value="RNA_pol_sigma_r3/r4-like"/>
</dbReference>
<dbReference type="GO" id="GO:0003677">
    <property type="term" value="F:DNA binding"/>
    <property type="evidence" value="ECO:0007669"/>
    <property type="project" value="InterPro"/>
</dbReference>
<dbReference type="Proteomes" id="UP000468388">
    <property type="component" value="Unassembled WGS sequence"/>
</dbReference>
<proteinExistence type="inferred from homology"/>
<dbReference type="EMBL" id="WRXO01000004">
    <property type="protein sequence ID" value="MVT42155.1"/>
    <property type="molecule type" value="Genomic_DNA"/>
</dbReference>
<name>A0A6N8JA39_9BACT</name>
<evidence type="ECO:0000256" key="3">
    <source>
        <dbReference type="ARBA" id="ARBA00023082"/>
    </source>
</evidence>